<protein>
    <recommendedName>
        <fullName evidence="3">Pilus assembly protein</fullName>
    </recommendedName>
</protein>
<dbReference type="EMBL" id="JASMWN010000008">
    <property type="protein sequence ID" value="MDU9004496.1"/>
    <property type="molecule type" value="Genomic_DNA"/>
</dbReference>
<keyword evidence="2" id="KW-1185">Reference proteome</keyword>
<evidence type="ECO:0000313" key="1">
    <source>
        <dbReference type="EMBL" id="MDU9004496.1"/>
    </source>
</evidence>
<gene>
    <name evidence="1" type="ORF">QO231_11615</name>
</gene>
<comment type="caution">
    <text evidence="1">The sequence shown here is derived from an EMBL/GenBank/DDBJ whole genome shotgun (WGS) entry which is preliminary data.</text>
</comment>
<name>A0ABU3VEB5_9RHOB</name>
<accession>A0ABU3VEB5</accession>
<dbReference type="Proteomes" id="UP001255416">
    <property type="component" value="Unassembled WGS sequence"/>
</dbReference>
<reference evidence="2" key="1">
    <citation type="submission" date="2023-05" db="EMBL/GenBank/DDBJ databases">
        <title>Sedimentitalea sp. nov. JM2-8.</title>
        <authorList>
            <person name="Huang J."/>
        </authorList>
    </citation>
    <scope>NUCLEOTIDE SEQUENCE [LARGE SCALE GENOMIC DNA]</scope>
    <source>
        <strain evidence="2">KHS03</strain>
    </source>
</reference>
<organism evidence="1 2">
    <name type="scientific">Sedimentitalea todarodis</name>
    <dbReference type="NCBI Taxonomy" id="1631240"/>
    <lineage>
        <taxon>Bacteria</taxon>
        <taxon>Pseudomonadati</taxon>
        <taxon>Pseudomonadota</taxon>
        <taxon>Alphaproteobacteria</taxon>
        <taxon>Rhodobacterales</taxon>
        <taxon>Paracoccaceae</taxon>
        <taxon>Sedimentitalea</taxon>
    </lineage>
</organism>
<proteinExistence type="predicted"/>
<sequence length="63" mass="6680">MVRFFKSFRDSDAGDTTVDWIALTAAAVALSSTTYTTIESGAATLTASTLVHIVDQTPVTNKN</sequence>
<dbReference type="RefSeq" id="WP_316776269.1">
    <property type="nucleotide sequence ID" value="NZ_JASMWN010000008.1"/>
</dbReference>
<evidence type="ECO:0000313" key="2">
    <source>
        <dbReference type="Proteomes" id="UP001255416"/>
    </source>
</evidence>
<evidence type="ECO:0008006" key="3">
    <source>
        <dbReference type="Google" id="ProtNLM"/>
    </source>
</evidence>